<comment type="caution">
    <text evidence="5">The sequence shown here is derived from an EMBL/GenBank/DDBJ whole genome shotgun (WGS) entry which is preliminary data.</text>
</comment>
<evidence type="ECO:0000259" key="4">
    <source>
        <dbReference type="Pfam" id="PF00561"/>
    </source>
</evidence>
<evidence type="ECO:0000313" key="5">
    <source>
        <dbReference type="EMBL" id="KAL0481687.1"/>
    </source>
</evidence>
<keyword evidence="3" id="KW-1133">Transmembrane helix</keyword>
<protein>
    <submittedName>
        <fullName evidence="5">Lipase</fullName>
    </submittedName>
</protein>
<keyword evidence="2" id="KW-0443">Lipid metabolism</keyword>
<organism evidence="5 6">
    <name type="scientific">Acrasis kona</name>
    <dbReference type="NCBI Taxonomy" id="1008807"/>
    <lineage>
        <taxon>Eukaryota</taxon>
        <taxon>Discoba</taxon>
        <taxon>Heterolobosea</taxon>
        <taxon>Tetramitia</taxon>
        <taxon>Eutetramitia</taxon>
        <taxon>Acrasidae</taxon>
        <taxon>Acrasis</taxon>
    </lineage>
</organism>
<keyword evidence="3" id="KW-0812">Transmembrane</keyword>
<evidence type="ECO:0000256" key="2">
    <source>
        <dbReference type="ARBA" id="ARBA00023098"/>
    </source>
</evidence>
<dbReference type="InterPro" id="IPR029058">
    <property type="entry name" value="AB_hydrolase_fold"/>
</dbReference>
<dbReference type="Proteomes" id="UP001431209">
    <property type="component" value="Unassembled WGS sequence"/>
</dbReference>
<accession>A0AAW2YZE8</accession>
<dbReference type="InterPro" id="IPR000073">
    <property type="entry name" value="AB_hydrolase_1"/>
</dbReference>
<dbReference type="PANTHER" id="PTHR11005">
    <property type="entry name" value="LYSOSOMAL ACID LIPASE-RELATED"/>
    <property type="match status" value="1"/>
</dbReference>
<dbReference type="GO" id="GO:0016042">
    <property type="term" value="P:lipid catabolic process"/>
    <property type="evidence" value="ECO:0007669"/>
    <property type="project" value="UniProtKB-KW"/>
</dbReference>
<dbReference type="Gene3D" id="3.40.50.1820">
    <property type="entry name" value="alpha/beta hydrolase"/>
    <property type="match status" value="1"/>
</dbReference>
<proteinExistence type="predicted"/>
<feature type="domain" description="AB hydrolase-1" evidence="4">
    <location>
        <begin position="398"/>
        <end position="713"/>
    </location>
</feature>
<evidence type="ECO:0000256" key="1">
    <source>
        <dbReference type="ARBA" id="ARBA00022963"/>
    </source>
</evidence>
<keyword evidence="1" id="KW-0442">Lipid degradation</keyword>
<dbReference type="AlphaFoldDB" id="A0AAW2YZE8"/>
<keyword evidence="3" id="KW-0472">Membrane</keyword>
<gene>
    <name evidence="5" type="ORF">AKO1_012544</name>
</gene>
<evidence type="ECO:0000256" key="3">
    <source>
        <dbReference type="SAM" id="Phobius"/>
    </source>
</evidence>
<name>A0AAW2YZE8_9EUKA</name>
<dbReference type="EMBL" id="JAOPGA020000784">
    <property type="protein sequence ID" value="KAL0481687.1"/>
    <property type="molecule type" value="Genomic_DNA"/>
</dbReference>
<sequence>MHKRNRSNSSPVISPHARISTISGDSEHIIATASAEKSYFSLFYRLADSYIFVVTEYTKTIVREIWLLIGQLINIVINLLLHFLYKPGHYGATSSYTPEMTLHLNKSSRSPKLRHSNSGDLSRATSRRASFIFAIPNSEQPEQLNTHVVGNKLAGVVAGLIDKQRNKTERRRRQMRERAVGPVDNTQIDQEEFFENEEEAEFDDTYTFGTYDDDEEFDDDDVDEHDESDANIESKRRFQSSSTGIWYYFNLIKYCLSRIKDAILAVIMWNVMVIMYIPSLFRAPKNRGGIINDRVHLYEKKSTGLIQDLQDATMNSLDDIACAARLFVRLKWVLGFKKLLNAGCLFLPSRFLSTEGIDDRTIGEVITDEGFLYEQHSCVTKDGYVVTLDRMPNKKSRNVVYFQHGILDSGYAWVGNGVAHSLAFRAVDGDNDVFLGNFRGNGMTPGHMESKDKVPASKFWDYSFDDHAFYDVRAFIEKIVKLKKKELGENEKFCITVVAHSMGAGSILAYLVHSKLNNLPHYVDRAILLSPAGSHTSMPTILKYGSYLLDPAARLLPVYYLGLTSRTTKILVSKLVQDVNNHPALRSLLASIASNMLLGGQSSNNPFQYVHNLVYHTFNGTSVKVLLQLAQMNRSGHFQSFDYGSEQKNMDKNGSSTPIRFMDHYDLIDIPVNIVYGEDDRVIPAKDVIRHYTTLHKHHPERTFIKKFATTGHLELTMGSNKDLILYCLKIIRKQGRIADDLEIPEELLDTPITTQHQSIFK</sequence>
<feature type="transmembrane region" description="Helical" evidence="3">
    <location>
        <begin position="262"/>
        <end position="281"/>
    </location>
</feature>
<reference evidence="5 6" key="1">
    <citation type="submission" date="2024-03" db="EMBL/GenBank/DDBJ databases">
        <title>The Acrasis kona genome and developmental transcriptomes reveal deep origins of eukaryotic multicellular pathways.</title>
        <authorList>
            <person name="Sheikh S."/>
            <person name="Fu C.-J."/>
            <person name="Brown M.W."/>
            <person name="Baldauf S.L."/>
        </authorList>
    </citation>
    <scope>NUCLEOTIDE SEQUENCE [LARGE SCALE GENOMIC DNA]</scope>
    <source>
        <strain evidence="5 6">ATCC MYA-3509</strain>
    </source>
</reference>
<dbReference type="SUPFAM" id="SSF53474">
    <property type="entry name" value="alpha/beta-Hydrolases"/>
    <property type="match status" value="1"/>
</dbReference>
<evidence type="ECO:0000313" key="6">
    <source>
        <dbReference type="Proteomes" id="UP001431209"/>
    </source>
</evidence>
<dbReference type="Pfam" id="PF00561">
    <property type="entry name" value="Abhydrolase_1"/>
    <property type="match status" value="1"/>
</dbReference>
<keyword evidence="6" id="KW-1185">Reference proteome</keyword>